<organism evidence="2 3">
    <name type="scientific">Micromonospora sediminicola</name>
    <dbReference type="NCBI Taxonomy" id="946078"/>
    <lineage>
        <taxon>Bacteria</taxon>
        <taxon>Bacillati</taxon>
        <taxon>Actinomycetota</taxon>
        <taxon>Actinomycetes</taxon>
        <taxon>Micromonosporales</taxon>
        <taxon>Micromonosporaceae</taxon>
        <taxon>Micromonospora</taxon>
    </lineage>
</organism>
<dbReference type="Proteomes" id="UP000199558">
    <property type="component" value="Unassembled WGS sequence"/>
</dbReference>
<dbReference type="InterPro" id="IPR010852">
    <property type="entry name" value="ABATE"/>
</dbReference>
<dbReference type="Pfam" id="PF11706">
    <property type="entry name" value="zf-CGNR"/>
    <property type="match status" value="1"/>
</dbReference>
<keyword evidence="3" id="KW-1185">Reference proteome</keyword>
<dbReference type="EMBL" id="FLRH01000003">
    <property type="protein sequence ID" value="SBT65723.1"/>
    <property type="molecule type" value="Genomic_DNA"/>
</dbReference>
<evidence type="ECO:0000259" key="1">
    <source>
        <dbReference type="Pfam" id="PF11706"/>
    </source>
</evidence>
<dbReference type="SUPFAM" id="SSF160904">
    <property type="entry name" value="Jann2411-like"/>
    <property type="match status" value="1"/>
</dbReference>
<dbReference type="STRING" id="946078.GA0070622_2728"/>
<dbReference type="Gene3D" id="1.10.3300.10">
    <property type="entry name" value="Jann2411-like domain"/>
    <property type="match status" value="1"/>
</dbReference>
<sequence length="197" mass="21434">MTSPHQAALLAAAALVNMTDSEHDHLSDEAALENLLRTIDWWTEADCGLSDLCALRSLRHRLRALWPGSEAVAVSVVNQLLHKFDALPQMVRDGGTENYRLELLAPDGSVAAQLAIRTSMAVADLVQRGELHRLRLCARPECREVMVDLSRNGSKKFCAGRCGNRAAVAAYRARNASSGAVGDICRSGRHPARDIDP</sequence>
<accession>A0A1A9B9A6</accession>
<feature type="domain" description="Zinc finger CGNR" evidence="1">
    <location>
        <begin position="133"/>
        <end position="174"/>
    </location>
</feature>
<dbReference type="PANTHER" id="PTHR35525">
    <property type="entry name" value="BLL6575 PROTEIN"/>
    <property type="match status" value="1"/>
</dbReference>
<gene>
    <name evidence="2" type="ORF">GA0070622_2728</name>
</gene>
<dbReference type="InterPro" id="IPR023286">
    <property type="entry name" value="ABATE_dom_sf"/>
</dbReference>
<protein>
    <submittedName>
        <fullName evidence="2">Conserved protein containing a Zn-ribbon-like motif, possibly RNA-binding</fullName>
    </submittedName>
</protein>
<dbReference type="AlphaFoldDB" id="A0A1A9B9A6"/>
<name>A0A1A9B9A6_9ACTN</name>
<evidence type="ECO:0000313" key="2">
    <source>
        <dbReference type="EMBL" id="SBT65723.1"/>
    </source>
</evidence>
<dbReference type="InterPro" id="IPR021005">
    <property type="entry name" value="Znf_CGNR"/>
</dbReference>
<dbReference type="PANTHER" id="PTHR35525:SF3">
    <property type="entry name" value="BLL6575 PROTEIN"/>
    <property type="match status" value="1"/>
</dbReference>
<evidence type="ECO:0000313" key="3">
    <source>
        <dbReference type="Proteomes" id="UP000199558"/>
    </source>
</evidence>
<dbReference type="Pfam" id="PF07336">
    <property type="entry name" value="ABATE"/>
    <property type="match status" value="1"/>
</dbReference>
<proteinExistence type="predicted"/>
<reference evidence="3" key="1">
    <citation type="submission" date="2016-06" db="EMBL/GenBank/DDBJ databases">
        <authorList>
            <person name="Varghese N."/>
            <person name="Submissions Spin"/>
        </authorList>
    </citation>
    <scope>NUCLEOTIDE SEQUENCE [LARGE SCALE GENOMIC DNA]</scope>
    <source>
        <strain evidence="3">DSM 45794</strain>
    </source>
</reference>